<dbReference type="Gene3D" id="2.70.98.10">
    <property type="match status" value="1"/>
</dbReference>
<dbReference type="GO" id="GO:0004034">
    <property type="term" value="F:aldose 1-epimerase activity"/>
    <property type="evidence" value="ECO:0007669"/>
    <property type="project" value="TreeGrafter"/>
</dbReference>
<dbReference type="GO" id="GO:0033499">
    <property type="term" value="P:galactose catabolic process via UDP-galactose, Leloir pathway"/>
    <property type="evidence" value="ECO:0007669"/>
    <property type="project" value="TreeGrafter"/>
</dbReference>
<dbReference type="CDD" id="cd09022">
    <property type="entry name" value="Aldose_epim_Ec_YihR"/>
    <property type="match status" value="1"/>
</dbReference>
<dbReference type="GO" id="GO:0006006">
    <property type="term" value="P:glucose metabolic process"/>
    <property type="evidence" value="ECO:0007669"/>
    <property type="project" value="TreeGrafter"/>
</dbReference>
<comment type="caution">
    <text evidence="1">The sequence shown here is derived from an EMBL/GenBank/DDBJ whole genome shotgun (WGS) entry which is preliminary data.</text>
</comment>
<sequence>MIPATGEQYLLSRTASDGRRWSAIVTEVAAGLRHLAVDGLELVETFPESSQPPSGMGITLAPWPNRVEDSRWTHEGETLQLDITEPKTGSALHGLLRFQPYRVVDQDESSITLVARIHPQHGWPFTLDIEARYALGDEGLTVTYTARNLSGERAPVAFGTHPFFRLGATPKAELVVTVPADLRYAVDERLIPTGTVAVDGGYDLRAGKALGELSLDDAFGGLAVQDGRTVTTVAGPDGVLDLWQEQVFGWIQVYTTETFPTADGPELAIAIEPMTAPPNALNTGEGLQWLEPGERFAASWGVGYTAG</sequence>
<evidence type="ECO:0000313" key="2">
    <source>
        <dbReference type="Proteomes" id="UP001157160"/>
    </source>
</evidence>
<dbReference type="InterPro" id="IPR011013">
    <property type="entry name" value="Gal_mutarotase_sf_dom"/>
</dbReference>
<dbReference type="SUPFAM" id="SSF74650">
    <property type="entry name" value="Galactose mutarotase-like"/>
    <property type="match status" value="1"/>
</dbReference>
<protein>
    <submittedName>
        <fullName evidence="1">Aldose 1-epimerase</fullName>
    </submittedName>
</protein>
<dbReference type="GO" id="GO:0030246">
    <property type="term" value="F:carbohydrate binding"/>
    <property type="evidence" value="ECO:0007669"/>
    <property type="project" value="InterPro"/>
</dbReference>
<dbReference type="AlphaFoldDB" id="A0AA37XA38"/>
<dbReference type="PANTHER" id="PTHR10091:SF0">
    <property type="entry name" value="GALACTOSE MUTAROTASE"/>
    <property type="match status" value="1"/>
</dbReference>
<reference evidence="1 2" key="1">
    <citation type="journal article" date="2014" name="Int. J. Syst. Evol. Microbiol.">
        <title>Complete genome sequence of Corynebacterium casei LMG S-19264T (=DSM 44701T), isolated from a smear-ripened cheese.</title>
        <authorList>
            <consortium name="US DOE Joint Genome Institute (JGI-PGF)"/>
            <person name="Walter F."/>
            <person name="Albersmeier A."/>
            <person name="Kalinowski J."/>
            <person name="Ruckert C."/>
        </authorList>
    </citation>
    <scope>NUCLEOTIDE SEQUENCE [LARGE SCALE GENOMIC DNA]</scope>
    <source>
        <strain evidence="1 2">NBRC 112289</strain>
    </source>
</reference>
<organism evidence="1 2">
    <name type="scientific">Arenivirga flava</name>
    <dbReference type="NCBI Taxonomy" id="1930060"/>
    <lineage>
        <taxon>Bacteria</taxon>
        <taxon>Bacillati</taxon>
        <taxon>Actinomycetota</taxon>
        <taxon>Actinomycetes</taxon>
        <taxon>Micrococcales</taxon>
        <taxon>Microbacteriaceae</taxon>
        <taxon>Arenivirga</taxon>
    </lineage>
</organism>
<dbReference type="InterPro" id="IPR008183">
    <property type="entry name" value="Aldose_1/G6P_1-epimerase"/>
</dbReference>
<proteinExistence type="predicted"/>
<accession>A0AA37XA38</accession>
<gene>
    <name evidence="1" type="primary">galM</name>
    <name evidence="1" type="ORF">GCM10025874_25620</name>
</gene>
<dbReference type="RefSeq" id="WP_284233269.1">
    <property type="nucleotide sequence ID" value="NZ_BSUL01000001.1"/>
</dbReference>
<evidence type="ECO:0000313" key="1">
    <source>
        <dbReference type="EMBL" id="GMA29309.1"/>
    </source>
</evidence>
<dbReference type="Pfam" id="PF01263">
    <property type="entry name" value="Aldose_epim"/>
    <property type="match status" value="1"/>
</dbReference>
<dbReference type="Proteomes" id="UP001157160">
    <property type="component" value="Unassembled WGS sequence"/>
</dbReference>
<dbReference type="InterPro" id="IPR037480">
    <property type="entry name" value="YihR-like"/>
</dbReference>
<name>A0AA37XA38_9MICO</name>
<keyword evidence="2" id="KW-1185">Reference proteome</keyword>
<dbReference type="InterPro" id="IPR014718">
    <property type="entry name" value="GH-type_carb-bd"/>
</dbReference>
<dbReference type="EMBL" id="BSUL01000001">
    <property type="protein sequence ID" value="GMA29309.1"/>
    <property type="molecule type" value="Genomic_DNA"/>
</dbReference>
<dbReference type="PANTHER" id="PTHR10091">
    <property type="entry name" value="ALDOSE-1-EPIMERASE"/>
    <property type="match status" value="1"/>
</dbReference>